<evidence type="ECO:0000313" key="4">
    <source>
        <dbReference type="EMBL" id="SEF46249.1"/>
    </source>
</evidence>
<feature type="transmembrane region" description="Helical" evidence="1">
    <location>
        <begin position="122"/>
        <end position="143"/>
    </location>
</feature>
<dbReference type="OrthoDB" id="8907787at2"/>
<evidence type="ECO:0000259" key="3">
    <source>
        <dbReference type="Pfam" id="PF07331"/>
    </source>
</evidence>
<evidence type="ECO:0000313" key="5">
    <source>
        <dbReference type="Proteomes" id="UP000236743"/>
    </source>
</evidence>
<reference evidence="4 5" key="1">
    <citation type="submission" date="2016-10" db="EMBL/GenBank/DDBJ databases">
        <authorList>
            <person name="de Groot N.N."/>
        </authorList>
    </citation>
    <scope>NUCLEOTIDE SEQUENCE [LARGE SCALE GENOMIC DNA]</scope>
    <source>
        <strain evidence="4 5">DSM 26656</strain>
    </source>
</reference>
<feature type="transmembrane region" description="Helical" evidence="1">
    <location>
        <begin position="83"/>
        <end position="116"/>
    </location>
</feature>
<sequence length="157" mass="16447">MKFNDVFAGLALLVLSALVASAAWNLPNPAQQPLGPSAFPLILAGLLALCAVILATTGSRVVERGPLFTRADWARSAAPVLRLLLVPVAVIFYIAFAETLGFLIVAPLVLLALFLAGGVKPALAIALALASALAMHAIFYLGLGVQLPWGLLEPIRW</sequence>
<feature type="transmembrane region" description="Helical" evidence="1">
    <location>
        <begin position="38"/>
        <end position="62"/>
    </location>
</feature>
<dbReference type="AlphaFoldDB" id="A0A1H5S6Q3"/>
<protein>
    <submittedName>
        <fullName evidence="4">Putative tricarboxylic transport membrane protein</fullName>
    </submittedName>
</protein>
<evidence type="ECO:0000256" key="1">
    <source>
        <dbReference type="SAM" id="Phobius"/>
    </source>
</evidence>
<organism evidence="4 5">
    <name type="scientific">Bosea lathyri</name>
    <dbReference type="NCBI Taxonomy" id="1036778"/>
    <lineage>
        <taxon>Bacteria</taxon>
        <taxon>Pseudomonadati</taxon>
        <taxon>Pseudomonadota</taxon>
        <taxon>Alphaproteobacteria</taxon>
        <taxon>Hyphomicrobiales</taxon>
        <taxon>Boseaceae</taxon>
        <taxon>Bosea</taxon>
    </lineage>
</organism>
<dbReference type="Pfam" id="PF07331">
    <property type="entry name" value="TctB"/>
    <property type="match status" value="1"/>
</dbReference>
<accession>A0A1H5S6Q3</accession>
<dbReference type="EMBL" id="FNUY01000001">
    <property type="protein sequence ID" value="SEF46249.1"/>
    <property type="molecule type" value="Genomic_DNA"/>
</dbReference>
<keyword evidence="1" id="KW-0812">Transmembrane</keyword>
<keyword evidence="2" id="KW-0732">Signal</keyword>
<feature type="signal peptide" evidence="2">
    <location>
        <begin position="1"/>
        <end position="22"/>
    </location>
</feature>
<feature type="domain" description="DUF1468" evidence="3">
    <location>
        <begin position="7"/>
        <end position="148"/>
    </location>
</feature>
<dbReference type="Proteomes" id="UP000236743">
    <property type="component" value="Unassembled WGS sequence"/>
</dbReference>
<dbReference type="InterPro" id="IPR009936">
    <property type="entry name" value="DUF1468"/>
</dbReference>
<keyword evidence="5" id="KW-1185">Reference proteome</keyword>
<keyword evidence="1" id="KW-0472">Membrane</keyword>
<gene>
    <name evidence="4" type="ORF">SAMN04488115_101160</name>
</gene>
<proteinExistence type="predicted"/>
<dbReference type="RefSeq" id="WP_103870579.1">
    <property type="nucleotide sequence ID" value="NZ_FNUY01000001.1"/>
</dbReference>
<name>A0A1H5S6Q3_9HYPH</name>
<evidence type="ECO:0000256" key="2">
    <source>
        <dbReference type="SAM" id="SignalP"/>
    </source>
</evidence>
<feature type="chain" id="PRO_5009283678" evidence="2">
    <location>
        <begin position="23"/>
        <end position="157"/>
    </location>
</feature>
<keyword evidence="1" id="KW-1133">Transmembrane helix</keyword>